<evidence type="ECO:0000256" key="3">
    <source>
        <dbReference type="ARBA" id="ARBA00022843"/>
    </source>
</evidence>
<dbReference type="InterPro" id="IPR045093">
    <property type="entry name" value="Cullin"/>
</dbReference>
<organism evidence="9 10">
    <name type="scientific">Puccinia graminis f. sp. tritici</name>
    <dbReference type="NCBI Taxonomy" id="56615"/>
    <lineage>
        <taxon>Eukaryota</taxon>
        <taxon>Fungi</taxon>
        <taxon>Dikarya</taxon>
        <taxon>Basidiomycota</taxon>
        <taxon>Pucciniomycotina</taxon>
        <taxon>Pucciniomycetes</taxon>
        <taxon>Pucciniales</taxon>
        <taxon>Pucciniaceae</taxon>
        <taxon>Puccinia</taxon>
    </lineage>
</organism>
<dbReference type="FunFam" id="1.20.1310.10:FF:000002">
    <property type="entry name" value="cullin-3 isoform X1"/>
    <property type="match status" value="1"/>
</dbReference>
<comment type="similarity">
    <text evidence="1 4 5">Belongs to the cullin family.</text>
</comment>
<dbReference type="InterPro" id="IPR016159">
    <property type="entry name" value="Cullin_repeat-like_dom_sf"/>
</dbReference>
<keyword evidence="7" id="KW-0472">Membrane</keyword>
<feature type="transmembrane region" description="Helical" evidence="7">
    <location>
        <begin position="928"/>
        <end position="951"/>
    </location>
</feature>
<feature type="region of interest" description="Disordered" evidence="6">
    <location>
        <begin position="1"/>
        <end position="35"/>
    </location>
</feature>
<dbReference type="Gene3D" id="1.10.10.10">
    <property type="entry name" value="Winged helix-like DNA-binding domain superfamily/Winged helix DNA-binding domain"/>
    <property type="match status" value="1"/>
</dbReference>
<dbReference type="InterPro" id="IPR019559">
    <property type="entry name" value="Cullin_neddylation_domain"/>
</dbReference>
<evidence type="ECO:0000256" key="6">
    <source>
        <dbReference type="SAM" id="MobiDB-lite"/>
    </source>
</evidence>
<dbReference type="InterPro" id="IPR059120">
    <property type="entry name" value="Cullin-like_AB"/>
</dbReference>
<dbReference type="FunFam" id="1.20.1310.10:FF:000001">
    <property type="entry name" value="Cullin 3"/>
    <property type="match status" value="1"/>
</dbReference>
<name>A0A5B0M0J7_PUCGR</name>
<dbReference type="AlphaFoldDB" id="A0A5B0M0J7"/>
<dbReference type="Pfam" id="PF10557">
    <property type="entry name" value="Cullin_Nedd8"/>
    <property type="match status" value="1"/>
</dbReference>
<evidence type="ECO:0000313" key="9">
    <source>
        <dbReference type="EMBL" id="KAA1070332.1"/>
    </source>
</evidence>
<gene>
    <name evidence="9" type="ORF">PGT21_050106</name>
</gene>
<dbReference type="Proteomes" id="UP000324748">
    <property type="component" value="Unassembled WGS sequence"/>
</dbReference>
<dbReference type="SMART" id="SM00182">
    <property type="entry name" value="CULLIN"/>
    <property type="match status" value="1"/>
</dbReference>
<dbReference type="GO" id="GO:0006511">
    <property type="term" value="P:ubiquitin-dependent protein catabolic process"/>
    <property type="evidence" value="ECO:0007669"/>
    <property type="project" value="InterPro"/>
</dbReference>
<feature type="region of interest" description="Disordered" evidence="6">
    <location>
        <begin position="100"/>
        <end position="153"/>
    </location>
</feature>
<feature type="compositionally biased region" description="Polar residues" evidence="6">
    <location>
        <begin position="1"/>
        <end position="23"/>
    </location>
</feature>
<evidence type="ECO:0000313" key="10">
    <source>
        <dbReference type="Proteomes" id="UP000324748"/>
    </source>
</evidence>
<dbReference type="OrthoDB" id="27073at2759"/>
<feature type="region of interest" description="Disordered" evidence="6">
    <location>
        <begin position="434"/>
        <end position="464"/>
    </location>
</feature>
<protein>
    <recommendedName>
        <fullName evidence="8">Cullin family profile domain-containing protein</fullName>
    </recommendedName>
</protein>
<accession>A0A5B0M0J7</accession>
<feature type="domain" description="Cullin family profile" evidence="8">
    <location>
        <begin position="514"/>
        <end position="766"/>
    </location>
</feature>
<evidence type="ECO:0000256" key="5">
    <source>
        <dbReference type="RuleBase" id="RU003829"/>
    </source>
</evidence>
<dbReference type="InterPro" id="IPR036317">
    <property type="entry name" value="Cullin_homology_sf"/>
</dbReference>
<dbReference type="SMART" id="SM00884">
    <property type="entry name" value="Cullin_Nedd8"/>
    <property type="match status" value="1"/>
</dbReference>
<evidence type="ECO:0000256" key="1">
    <source>
        <dbReference type="ARBA" id="ARBA00006019"/>
    </source>
</evidence>
<dbReference type="InterPro" id="IPR036390">
    <property type="entry name" value="WH_DNA-bd_sf"/>
</dbReference>
<feature type="compositionally biased region" description="Polar residues" evidence="6">
    <location>
        <begin position="449"/>
        <end position="460"/>
    </location>
</feature>
<feature type="transmembrane region" description="Helical" evidence="7">
    <location>
        <begin position="892"/>
        <end position="916"/>
    </location>
</feature>
<dbReference type="Pfam" id="PF26557">
    <property type="entry name" value="Cullin_AB"/>
    <property type="match status" value="1"/>
</dbReference>
<comment type="caution">
    <text evidence="9">The sequence shown here is derived from an EMBL/GenBank/DDBJ whole genome shotgun (WGS) entry which is preliminary data.</text>
</comment>
<keyword evidence="7" id="KW-1133">Transmembrane helix</keyword>
<keyword evidence="7" id="KW-0812">Transmembrane</keyword>
<feature type="compositionally biased region" description="Low complexity" evidence="6">
    <location>
        <begin position="107"/>
        <end position="127"/>
    </location>
</feature>
<keyword evidence="10" id="KW-1185">Reference proteome</keyword>
<evidence type="ECO:0000256" key="7">
    <source>
        <dbReference type="SAM" id="Phobius"/>
    </source>
</evidence>
<dbReference type="PANTHER" id="PTHR11932">
    <property type="entry name" value="CULLIN"/>
    <property type="match status" value="1"/>
</dbReference>
<dbReference type="SUPFAM" id="SSF74788">
    <property type="entry name" value="Cullin repeat-like"/>
    <property type="match status" value="1"/>
</dbReference>
<dbReference type="FunFam" id="3.30.230.130:FF:000011">
    <property type="entry name" value="SCF ubiquitin ligase subunit CulC, putative"/>
    <property type="match status" value="1"/>
</dbReference>
<dbReference type="Gene3D" id="1.20.1310.10">
    <property type="entry name" value="Cullin Repeats"/>
    <property type="match status" value="4"/>
</dbReference>
<evidence type="ECO:0000259" key="8">
    <source>
        <dbReference type="PROSITE" id="PS50069"/>
    </source>
</evidence>
<keyword evidence="3" id="KW-0832">Ubl conjugation</keyword>
<dbReference type="PROSITE" id="PS50069">
    <property type="entry name" value="CULLIN_2"/>
    <property type="match status" value="1"/>
</dbReference>
<dbReference type="FunFam" id="1.10.10.10:FF:000014">
    <property type="entry name" value="Cullin 1"/>
    <property type="match status" value="1"/>
</dbReference>
<dbReference type="InterPro" id="IPR016158">
    <property type="entry name" value="Cullin_homology"/>
</dbReference>
<dbReference type="SUPFAM" id="SSF75632">
    <property type="entry name" value="Cullin homology domain"/>
    <property type="match status" value="1"/>
</dbReference>
<evidence type="ECO:0000256" key="4">
    <source>
        <dbReference type="PROSITE-ProRule" id="PRU00330"/>
    </source>
</evidence>
<evidence type="ECO:0000256" key="2">
    <source>
        <dbReference type="ARBA" id="ARBA00022499"/>
    </source>
</evidence>
<sequence length="953" mass="108321">MMSSSNKRNLPHQTIQHNTTNRSSKVKPTKRHGEPAIDTWSRLSKAITEILNHNASKLSFEEHYRYAYNMVLYKQGTKLFVGVRDLVAHHLDEQATRQIEPNFPSRTNPTTNLLSQTLPTTTTTTTTGKGKEKAVDDSDLSPPSSSSNQTAHQLPLVNGSASERLSVIQSQERFLKSVREVWDDHVACMKKLRDVLKYMDKVYTTTPGNGYDSMPTVWDLGLYIFLTHIIRSPKYPISSLLISGIITLITSDRLGDTINSSVIRSATEMLTDLSNHSPEIIKRIDDQNGGNGGGEVGQSIYKTDFEPVFLLHSREFYREEGNRLLSNDNAAQYLLKVEKRLIEEDIRSQSYLHETTEKKLTQILNEELIKSHVQDILHHPSCGLKELIHNDCRGDLKRLYQLFCRLDVDDGLQLLKEGIRDWIKERGQQINDGTAPPALFSQAGGGPATSANPSTETASTGAAPGNSAALQWVTNVIQLRDKFIGLLNDSFDSHILLQTCIDEGFSGFINSNKRSAEFISLFIDDKLKKGLKGKTEEEIEEQLDKTIALYRHLNEKDMFEKYYKNHLAKRLLFGKSVSEDTERNMLSKLKIESGSAFTRDSEGMLKDLKMSNEMAKLFKDWCQKNHPGIQLDLSVTVGSSSMWPMSQANQMNYHSSTGGSSSSGTPGNRSACIIPKVLEDAIKVYERFYATRHSGRRLNWHTELGNMEIKIRFKKSTHELSVSTFAGIVLLLFDGQDENRKLSYEEIKTATMITDMELKRTLQSLACAKYKILTKEPRSKEINEKLDTFRFNDGFTNPMSRIKIQTVTNKVENRLELKETSDRVEEDRRLHTEACIVRVMKTRQRLAYVELNVEVVSQLSRRFKPTPVVIKTSIEKLIEKEYLMRDPQDRKIIIYLVRLLLHVLPIVTFSSFPFFFPRSCSRFMGLLMWSGGFRFFVFGLVSGGIMMMLVVGI</sequence>
<dbReference type="InterPro" id="IPR001373">
    <property type="entry name" value="Cullin_N"/>
</dbReference>
<keyword evidence="2" id="KW-1017">Isopeptide bond</keyword>
<dbReference type="SUPFAM" id="SSF46785">
    <property type="entry name" value="Winged helix' DNA-binding domain"/>
    <property type="match status" value="1"/>
</dbReference>
<dbReference type="Pfam" id="PF00888">
    <property type="entry name" value="Cullin"/>
    <property type="match status" value="1"/>
</dbReference>
<reference evidence="9 10" key="1">
    <citation type="submission" date="2019-05" db="EMBL/GenBank/DDBJ databases">
        <title>Emergence of the Ug99 lineage of the wheat stem rust pathogen through somatic hybridization.</title>
        <authorList>
            <person name="Li F."/>
            <person name="Upadhyaya N.M."/>
            <person name="Sperschneider J."/>
            <person name="Matny O."/>
            <person name="Nguyen-Phuc H."/>
            <person name="Mago R."/>
            <person name="Raley C."/>
            <person name="Miller M.E."/>
            <person name="Silverstein K.A.T."/>
            <person name="Henningsen E."/>
            <person name="Hirsch C.D."/>
            <person name="Visser B."/>
            <person name="Pretorius Z.A."/>
            <person name="Steffenson B.J."/>
            <person name="Schwessinger B."/>
            <person name="Dodds P.N."/>
            <person name="Figueroa M."/>
        </authorList>
    </citation>
    <scope>NUCLEOTIDE SEQUENCE [LARGE SCALE GENOMIC DNA]</scope>
    <source>
        <strain evidence="9">21-0</strain>
    </source>
</reference>
<dbReference type="Gene3D" id="3.30.230.130">
    <property type="entry name" value="Cullin, Chain C, Domain 2"/>
    <property type="match status" value="1"/>
</dbReference>
<dbReference type="GO" id="GO:0031625">
    <property type="term" value="F:ubiquitin protein ligase binding"/>
    <property type="evidence" value="ECO:0007669"/>
    <property type="project" value="InterPro"/>
</dbReference>
<dbReference type="InterPro" id="IPR036388">
    <property type="entry name" value="WH-like_DNA-bd_sf"/>
</dbReference>
<dbReference type="EMBL" id="VSWC01000171">
    <property type="protein sequence ID" value="KAA1070332.1"/>
    <property type="molecule type" value="Genomic_DNA"/>
</dbReference>
<proteinExistence type="inferred from homology"/>